<dbReference type="EMBL" id="KV441550">
    <property type="protein sequence ID" value="OAG08632.1"/>
    <property type="molecule type" value="Genomic_DNA"/>
</dbReference>
<dbReference type="RefSeq" id="XP_018038997.1">
    <property type="nucleotide sequence ID" value="XM_018176327.1"/>
</dbReference>
<dbReference type="AlphaFoldDB" id="A0A177CNS0"/>
<accession>A0A177CNS0</accession>
<dbReference type="STRING" id="1460663.A0A177CNS0"/>
<dbReference type="InterPro" id="IPR016166">
    <property type="entry name" value="FAD-bd_PCMH"/>
</dbReference>
<dbReference type="Gene3D" id="3.30.465.10">
    <property type="match status" value="1"/>
</dbReference>
<proteinExistence type="inferred from homology"/>
<keyword evidence="3" id="KW-0732">Signal</keyword>
<evidence type="ECO:0000256" key="3">
    <source>
        <dbReference type="SAM" id="SignalP"/>
    </source>
</evidence>
<dbReference type="Proteomes" id="UP000077069">
    <property type="component" value="Unassembled WGS sequence"/>
</dbReference>
<dbReference type="GO" id="GO:0016491">
    <property type="term" value="F:oxidoreductase activity"/>
    <property type="evidence" value="ECO:0007669"/>
    <property type="project" value="UniProtKB-KW"/>
</dbReference>
<evidence type="ECO:0000313" key="5">
    <source>
        <dbReference type="EMBL" id="OAG08632.1"/>
    </source>
</evidence>
<dbReference type="PANTHER" id="PTHR13878:SF91">
    <property type="entry name" value="FAD BINDING DOMAIN PROTEIN (AFU_ORTHOLOGUE AFUA_6G12070)-RELATED"/>
    <property type="match status" value="1"/>
</dbReference>
<dbReference type="InterPro" id="IPR006094">
    <property type="entry name" value="Oxid_FAD_bind_N"/>
</dbReference>
<dbReference type="GO" id="GO:0071949">
    <property type="term" value="F:FAD binding"/>
    <property type="evidence" value="ECO:0007669"/>
    <property type="project" value="InterPro"/>
</dbReference>
<organism evidence="5 6">
    <name type="scientific">Paraphaeosphaeria sporulosa</name>
    <dbReference type="NCBI Taxonomy" id="1460663"/>
    <lineage>
        <taxon>Eukaryota</taxon>
        <taxon>Fungi</taxon>
        <taxon>Dikarya</taxon>
        <taxon>Ascomycota</taxon>
        <taxon>Pezizomycotina</taxon>
        <taxon>Dothideomycetes</taxon>
        <taxon>Pleosporomycetidae</taxon>
        <taxon>Pleosporales</taxon>
        <taxon>Massarineae</taxon>
        <taxon>Didymosphaeriaceae</taxon>
        <taxon>Paraphaeosphaeria</taxon>
    </lineage>
</organism>
<dbReference type="OrthoDB" id="9983560at2759"/>
<dbReference type="InterPro" id="IPR016169">
    <property type="entry name" value="FAD-bd_PCMH_sub2"/>
</dbReference>
<dbReference type="InParanoid" id="A0A177CNS0"/>
<name>A0A177CNS0_9PLEO</name>
<evidence type="ECO:0000313" key="6">
    <source>
        <dbReference type="Proteomes" id="UP000077069"/>
    </source>
</evidence>
<keyword evidence="6" id="KW-1185">Reference proteome</keyword>
<evidence type="ECO:0000256" key="1">
    <source>
        <dbReference type="ARBA" id="ARBA00005466"/>
    </source>
</evidence>
<dbReference type="PROSITE" id="PS51387">
    <property type="entry name" value="FAD_PCMH"/>
    <property type="match status" value="1"/>
</dbReference>
<feature type="signal peptide" evidence="3">
    <location>
        <begin position="1"/>
        <end position="20"/>
    </location>
</feature>
<comment type="similarity">
    <text evidence="1">Belongs to the oxygen-dependent FAD-linked oxidoreductase family.</text>
</comment>
<dbReference type="InterPro" id="IPR036318">
    <property type="entry name" value="FAD-bd_PCMH-like_sf"/>
</dbReference>
<dbReference type="SUPFAM" id="SSF56176">
    <property type="entry name" value="FAD-binding/transporter-associated domain-like"/>
    <property type="match status" value="1"/>
</dbReference>
<dbReference type="InterPro" id="IPR050432">
    <property type="entry name" value="FAD-linked_Oxidoreductases_BP"/>
</dbReference>
<feature type="chain" id="PRO_5008058436" evidence="3">
    <location>
        <begin position="21"/>
        <end position="630"/>
    </location>
</feature>
<keyword evidence="2" id="KW-0560">Oxidoreductase</keyword>
<dbReference type="Pfam" id="PF08031">
    <property type="entry name" value="BBE"/>
    <property type="match status" value="1"/>
</dbReference>
<gene>
    <name evidence="5" type="ORF">CC84DRAFT_1141520</name>
</gene>
<protein>
    <submittedName>
        <fullName evidence="5">FAD-binding domain-containing protein</fullName>
    </submittedName>
</protein>
<evidence type="ECO:0000256" key="2">
    <source>
        <dbReference type="ARBA" id="ARBA00023002"/>
    </source>
</evidence>
<dbReference type="Gene3D" id="3.40.462.20">
    <property type="match status" value="1"/>
</dbReference>
<dbReference type="Pfam" id="PF01565">
    <property type="entry name" value="FAD_binding_4"/>
    <property type="match status" value="1"/>
</dbReference>
<dbReference type="InterPro" id="IPR012951">
    <property type="entry name" value="BBE"/>
</dbReference>
<dbReference type="GeneID" id="28759813"/>
<reference evidence="5 6" key="1">
    <citation type="submission" date="2016-05" db="EMBL/GenBank/DDBJ databases">
        <title>Comparative analysis of secretome profiles of manganese(II)-oxidizing ascomycete fungi.</title>
        <authorList>
            <consortium name="DOE Joint Genome Institute"/>
            <person name="Zeiner C.A."/>
            <person name="Purvine S.O."/>
            <person name="Zink E.M."/>
            <person name="Wu S."/>
            <person name="Pasa-Tolic L."/>
            <person name="Chaput D.L."/>
            <person name="Haridas S."/>
            <person name="Grigoriev I.V."/>
            <person name="Santelli C.M."/>
            <person name="Hansel C.M."/>
        </authorList>
    </citation>
    <scope>NUCLEOTIDE SEQUENCE [LARGE SCALE GENOMIC DNA]</scope>
    <source>
        <strain evidence="5 6">AP3s5-JAC2a</strain>
    </source>
</reference>
<sequence length="630" mass="69409">MRSYHILSIVSLLSGPTARATSVFDLFDFEKNHISDEALDSFVSTAGSCLTCARRAPRCKTYPGDPDWPSDLTWKTFNTSLSGALIATIPEAAPCYGSNVSAISPECQFLTSSWDNSSFRVEDPTSIRATLYQGQTCLPPSFAPSFLPTSNGSCTLGGYPSYTVNVTSVAQIQLAVRFAKAHNIRFVIKNTGHDFLGKSTGMGALSVWTHRLKEKTFNFERYDGEEIGPALRLGAGVHVFEAYELAQRHNVTVIGGEGKTVGIVGGYTQGGGHSPLSSLYGLSADQVLSISLVTASGRFLTANRTSHADLFWALRGGGGGTFAVVTSMVLKAHPQIKVTTMRYSIKTSPTFSQENFWKAMAAYLDRFEEFADKGYYSYFRITHSSDGEIGHEMASWVAPNTSISEFRMSIAPLLSEWQALGMPIETFTITEYDDFASAWAAGFPQEPWTWNGRQASRFFPRSVVANATSRAASLAAIRAVFDAGAFFIMFNMRNPPGAAAIDNAVLPAWRDVLLFAIMVVTWKETTPAPQVEALSRNLTEVWNPMWRALTPGSGTYLSEADYLEPGWQESFHGDKYGRLLRVKEKWDREGLFWSHRAVGSEAWEESEVLLGHLPSQNSRLCKRWEPTSIS</sequence>
<dbReference type="PANTHER" id="PTHR13878">
    <property type="entry name" value="GULONOLACTONE OXIDASE"/>
    <property type="match status" value="1"/>
</dbReference>
<feature type="domain" description="FAD-binding PCMH-type" evidence="4">
    <location>
        <begin position="156"/>
        <end position="335"/>
    </location>
</feature>
<evidence type="ECO:0000259" key="4">
    <source>
        <dbReference type="PROSITE" id="PS51387"/>
    </source>
</evidence>